<dbReference type="RefSeq" id="WP_349219318.1">
    <property type="nucleotide sequence ID" value="NZ_JBBMFD010000010.1"/>
</dbReference>
<keyword evidence="10" id="KW-0030">Aminoacyl-tRNA synthetase</keyword>
<dbReference type="SUPFAM" id="SSF52954">
    <property type="entry name" value="Class II aaRS ABD-related"/>
    <property type="match status" value="1"/>
</dbReference>
<dbReference type="SUPFAM" id="SSF55681">
    <property type="entry name" value="Class II aaRS and biotin synthetases"/>
    <property type="match status" value="1"/>
</dbReference>
<dbReference type="InterPro" id="IPR050062">
    <property type="entry name" value="Pro-tRNA_synthetase"/>
</dbReference>
<keyword evidence="9" id="KW-0648">Protein biosynthesis</keyword>
<dbReference type="CDD" id="cd00861">
    <property type="entry name" value="ProRS_anticodon_short"/>
    <property type="match status" value="1"/>
</dbReference>
<dbReference type="NCBIfam" id="TIGR00409">
    <property type="entry name" value="proS_fam_II"/>
    <property type="match status" value="1"/>
</dbReference>
<comment type="subunit">
    <text evidence="2">Homodimer.</text>
</comment>
<keyword evidence="7" id="KW-0547">Nucleotide-binding</keyword>
<dbReference type="PANTHER" id="PTHR42753">
    <property type="entry name" value="MITOCHONDRIAL RIBOSOME PROTEIN L39/PROLYL-TRNA LIGASE FAMILY MEMBER"/>
    <property type="match status" value="1"/>
</dbReference>
<dbReference type="Gene3D" id="3.30.930.10">
    <property type="entry name" value="Bira Bifunctional Protein, Domain 2"/>
    <property type="match status" value="2"/>
</dbReference>
<reference evidence="14 15" key="1">
    <citation type="submission" date="2024-03" db="EMBL/GenBank/DDBJ databases">
        <title>Human intestinal bacterial collection.</title>
        <authorList>
            <person name="Pauvert C."/>
            <person name="Hitch T.C.A."/>
            <person name="Clavel T."/>
        </authorList>
    </citation>
    <scope>NUCLEOTIDE SEQUENCE [LARGE SCALE GENOMIC DNA]</scope>
    <source>
        <strain evidence="14 15">CLA-JM-H44</strain>
    </source>
</reference>
<dbReference type="GO" id="GO:0004827">
    <property type="term" value="F:proline-tRNA ligase activity"/>
    <property type="evidence" value="ECO:0007669"/>
    <property type="project" value="UniProtKB-EC"/>
</dbReference>
<dbReference type="InterPro" id="IPR006195">
    <property type="entry name" value="aa-tRNA-synth_II"/>
</dbReference>
<keyword evidence="15" id="KW-1185">Reference proteome</keyword>
<evidence type="ECO:0000256" key="2">
    <source>
        <dbReference type="ARBA" id="ARBA00011738"/>
    </source>
</evidence>
<dbReference type="Pfam" id="PF03129">
    <property type="entry name" value="HGTP_anticodon"/>
    <property type="match status" value="1"/>
</dbReference>
<dbReference type="EC" id="6.1.1.15" evidence="3 12"/>
<evidence type="ECO:0000256" key="1">
    <source>
        <dbReference type="ARBA" id="ARBA00004496"/>
    </source>
</evidence>
<organism evidence="14 15">
    <name type="scientific">Solibaculum intestinale</name>
    <dbReference type="NCBI Taxonomy" id="3133165"/>
    <lineage>
        <taxon>Bacteria</taxon>
        <taxon>Bacillati</taxon>
        <taxon>Bacillota</taxon>
        <taxon>Clostridia</taxon>
        <taxon>Eubacteriales</taxon>
        <taxon>Oscillospiraceae</taxon>
        <taxon>Solibaculum</taxon>
    </lineage>
</organism>
<accession>A0ABV1E1M0</accession>
<evidence type="ECO:0000256" key="8">
    <source>
        <dbReference type="ARBA" id="ARBA00022840"/>
    </source>
</evidence>
<dbReference type="InterPro" id="IPR004154">
    <property type="entry name" value="Anticodon-bd"/>
</dbReference>
<dbReference type="InterPro" id="IPR045864">
    <property type="entry name" value="aa-tRNA-synth_II/BPL/LPL"/>
</dbReference>
<evidence type="ECO:0000256" key="7">
    <source>
        <dbReference type="ARBA" id="ARBA00022741"/>
    </source>
</evidence>
<evidence type="ECO:0000259" key="13">
    <source>
        <dbReference type="PROSITE" id="PS50862"/>
    </source>
</evidence>
<evidence type="ECO:0000256" key="11">
    <source>
        <dbReference type="ARBA" id="ARBA00047671"/>
    </source>
</evidence>
<keyword evidence="6 14" id="KW-0436">Ligase</keyword>
<comment type="subcellular location">
    <subcellularLocation>
        <location evidence="1">Cytoplasm</location>
    </subcellularLocation>
</comment>
<dbReference type="SUPFAM" id="SSF55826">
    <property type="entry name" value="YbaK/ProRS associated domain"/>
    <property type="match status" value="1"/>
</dbReference>
<dbReference type="InterPro" id="IPR002314">
    <property type="entry name" value="aa-tRNA-synt_IIb"/>
</dbReference>
<evidence type="ECO:0000313" key="14">
    <source>
        <dbReference type="EMBL" id="MEQ2440640.1"/>
    </source>
</evidence>
<comment type="catalytic activity">
    <reaction evidence="11">
        <text>tRNA(Pro) + L-proline + ATP = L-prolyl-tRNA(Pro) + AMP + diphosphate</text>
        <dbReference type="Rhea" id="RHEA:14305"/>
        <dbReference type="Rhea" id="RHEA-COMP:9700"/>
        <dbReference type="Rhea" id="RHEA-COMP:9702"/>
        <dbReference type="ChEBI" id="CHEBI:30616"/>
        <dbReference type="ChEBI" id="CHEBI:33019"/>
        <dbReference type="ChEBI" id="CHEBI:60039"/>
        <dbReference type="ChEBI" id="CHEBI:78442"/>
        <dbReference type="ChEBI" id="CHEBI:78532"/>
        <dbReference type="ChEBI" id="CHEBI:456215"/>
        <dbReference type="EC" id="6.1.1.15"/>
    </reaction>
</comment>
<dbReference type="InterPro" id="IPR007214">
    <property type="entry name" value="YbaK/aa-tRNA-synth-assoc-dom"/>
</dbReference>
<evidence type="ECO:0000256" key="6">
    <source>
        <dbReference type="ARBA" id="ARBA00022598"/>
    </source>
</evidence>
<dbReference type="Pfam" id="PF12116">
    <property type="entry name" value="SpoIIID"/>
    <property type="match status" value="1"/>
</dbReference>
<evidence type="ECO:0000256" key="3">
    <source>
        <dbReference type="ARBA" id="ARBA00012831"/>
    </source>
</evidence>
<dbReference type="PROSITE" id="PS50862">
    <property type="entry name" value="AA_TRNA_LIGASE_II"/>
    <property type="match status" value="1"/>
</dbReference>
<dbReference type="InterPro" id="IPR002316">
    <property type="entry name" value="Pro-tRNA-ligase_IIa"/>
</dbReference>
<dbReference type="Proteomes" id="UP001489509">
    <property type="component" value="Unassembled WGS sequence"/>
</dbReference>
<evidence type="ECO:0000313" key="15">
    <source>
        <dbReference type="Proteomes" id="UP001489509"/>
    </source>
</evidence>
<evidence type="ECO:0000256" key="5">
    <source>
        <dbReference type="ARBA" id="ARBA00022490"/>
    </source>
</evidence>
<comment type="caution">
    <text evidence="14">The sequence shown here is derived from an EMBL/GenBank/DDBJ whole genome shotgun (WGS) entry which is preliminary data.</text>
</comment>
<dbReference type="Gene3D" id="3.90.960.10">
    <property type="entry name" value="YbaK/aminoacyl-tRNA synthetase-associated domain"/>
    <property type="match status" value="1"/>
</dbReference>
<dbReference type="InterPro" id="IPR036621">
    <property type="entry name" value="Anticodon-bd_dom_sf"/>
</dbReference>
<evidence type="ECO:0000256" key="12">
    <source>
        <dbReference type="NCBIfam" id="TIGR00409"/>
    </source>
</evidence>
<dbReference type="EMBL" id="JBBMFD010000010">
    <property type="protein sequence ID" value="MEQ2440640.1"/>
    <property type="molecule type" value="Genomic_DNA"/>
</dbReference>
<name>A0ABV1E1M0_9FIRM</name>
<proteinExistence type="predicted"/>
<dbReference type="Pfam" id="PF04073">
    <property type="entry name" value="tRNA_edit"/>
    <property type="match status" value="1"/>
</dbReference>
<keyword evidence="5" id="KW-0963">Cytoplasm</keyword>
<dbReference type="PRINTS" id="PR01046">
    <property type="entry name" value="TRNASYNTHPRO"/>
</dbReference>
<evidence type="ECO:0000256" key="4">
    <source>
        <dbReference type="ARBA" id="ARBA00019110"/>
    </source>
</evidence>
<dbReference type="InterPro" id="IPR036754">
    <property type="entry name" value="YbaK/aa-tRNA-synt-asso_dom_sf"/>
</dbReference>
<gene>
    <name evidence="14" type="ORF">WMO26_07355</name>
</gene>
<dbReference type="InterPro" id="IPR004500">
    <property type="entry name" value="Pro-tRNA-synth_IIa_bac-type"/>
</dbReference>
<evidence type="ECO:0000256" key="10">
    <source>
        <dbReference type="ARBA" id="ARBA00023146"/>
    </source>
</evidence>
<dbReference type="InterPro" id="IPR014208">
    <property type="entry name" value="Spore_III_D"/>
</dbReference>
<evidence type="ECO:0000256" key="9">
    <source>
        <dbReference type="ARBA" id="ARBA00022917"/>
    </source>
</evidence>
<keyword evidence="8" id="KW-0067">ATP-binding</keyword>
<dbReference type="CDD" id="cd04334">
    <property type="entry name" value="ProRS-INS"/>
    <property type="match status" value="1"/>
</dbReference>
<sequence>MKGVLEERAVELGVYILENKATVRAAAKEFDISKSTVHMDVPDWNGLKPRKVPVSFQKAACLFLSRERYAAFSSALYPTPFRFSLLLWGRLCYNESKCRPATAGSNSEEWIQMKMSQLLGMRFKETPADCQTANHILMIRGGYIKQVSSGVFSLFMPMRRVTKKVEAIIRDEMDKLDGQEVLFPVVMPATLWQESGRYDSIGSEMARFTDRSGAKNVLGMTHEEAAVHLARDVATSYQNYPFMIYQIQTKFRDEPRCRGGLVRVREFTMKDAYSFHTSQEDLQAYYDKCLDAYNRIFARAGVPEVVAVKSDSGMMGGSVSHEFMLLTAIGEDSIVLCDDCGYRANMEAAECIVENETVEEAPLTKFETPGVKTIEDLCQFAHIKPTQTAKAVVYQKNQDDSYVVIFVRGDLEVNVTKLRNYLGCEVHPAQDIPAESGLVPGSIGAIGLPEHVTVVVDRSLEGCNMLYCGANEDGYHYSGLSLKRDLKDVTFVDVAKAYTGGICPACGKPHLTISRGIEVGNIFQLGTKYTKAMNMQYLDEKGALKHPIMGCYGIGVGRLAASVCEAHHDDYGPIWPMSIAPWQVELCALNASKGDVQAVADELYRQLTAAGVEVLYDDRAVSAGSMFSDADLLGCPLRLVVSPKTCGRNAVEFADRTKTFRTDLVYGENRDFTEAVEAVKAEIAKQLAALGC</sequence>
<dbReference type="Gene3D" id="3.40.50.800">
    <property type="entry name" value="Anticodon-binding domain"/>
    <property type="match status" value="1"/>
</dbReference>
<protein>
    <recommendedName>
        <fullName evidence="4 12">Proline--tRNA ligase</fullName>
        <ecNumber evidence="3 12">6.1.1.15</ecNumber>
    </recommendedName>
</protein>
<dbReference type="PANTHER" id="PTHR42753:SF2">
    <property type="entry name" value="PROLINE--TRNA LIGASE"/>
    <property type="match status" value="1"/>
</dbReference>
<dbReference type="Pfam" id="PF00587">
    <property type="entry name" value="tRNA-synt_2b"/>
    <property type="match status" value="1"/>
</dbReference>
<dbReference type="NCBIfam" id="NF006625">
    <property type="entry name" value="PRK09194.1"/>
    <property type="match status" value="1"/>
</dbReference>
<dbReference type="InterPro" id="IPR044140">
    <property type="entry name" value="ProRS_anticodon_short"/>
</dbReference>
<feature type="domain" description="Aminoacyl-transfer RNA synthetases class-II family profile" evidence="13">
    <location>
        <begin position="145"/>
        <end position="576"/>
    </location>
</feature>